<comment type="caution">
    <text evidence="1">The sequence shown here is derived from an EMBL/GenBank/DDBJ whole genome shotgun (WGS) entry which is preliminary data.</text>
</comment>
<name>A0ABD3EB94_9LAMI</name>
<dbReference type="EMBL" id="JAVIJP010000006">
    <property type="protein sequence ID" value="KAL3651436.1"/>
    <property type="molecule type" value="Genomic_DNA"/>
</dbReference>
<organism evidence="1 2">
    <name type="scientific">Castilleja foliolosa</name>
    <dbReference type="NCBI Taxonomy" id="1961234"/>
    <lineage>
        <taxon>Eukaryota</taxon>
        <taxon>Viridiplantae</taxon>
        <taxon>Streptophyta</taxon>
        <taxon>Embryophyta</taxon>
        <taxon>Tracheophyta</taxon>
        <taxon>Spermatophyta</taxon>
        <taxon>Magnoliopsida</taxon>
        <taxon>eudicotyledons</taxon>
        <taxon>Gunneridae</taxon>
        <taxon>Pentapetalae</taxon>
        <taxon>asterids</taxon>
        <taxon>lamiids</taxon>
        <taxon>Lamiales</taxon>
        <taxon>Orobanchaceae</taxon>
        <taxon>Pedicularideae</taxon>
        <taxon>Castillejinae</taxon>
        <taxon>Castilleja</taxon>
    </lineage>
</organism>
<accession>A0ABD3EB94</accession>
<evidence type="ECO:0000313" key="1">
    <source>
        <dbReference type="EMBL" id="KAL3651436.1"/>
    </source>
</evidence>
<reference evidence="2" key="1">
    <citation type="journal article" date="2024" name="IScience">
        <title>Strigolactones Initiate the Formation of Haustorium-like Structures in Castilleja.</title>
        <authorList>
            <person name="Buerger M."/>
            <person name="Peterson D."/>
            <person name="Chory J."/>
        </authorList>
    </citation>
    <scope>NUCLEOTIDE SEQUENCE [LARGE SCALE GENOMIC DNA]</scope>
</reference>
<gene>
    <name evidence="1" type="ORF">CASFOL_004438</name>
</gene>
<dbReference type="Proteomes" id="UP001632038">
    <property type="component" value="Unassembled WGS sequence"/>
</dbReference>
<protein>
    <submittedName>
        <fullName evidence="1">Uncharacterized protein</fullName>
    </submittedName>
</protein>
<evidence type="ECO:0000313" key="2">
    <source>
        <dbReference type="Proteomes" id="UP001632038"/>
    </source>
</evidence>
<keyword evidence="2" id="KW-1185">Reference proteome</keyword>
<sequence>MLHMTAKGMMRRDDIKLHRDDTPSFSIELTQDFGKSDEHEDVMKKAAYPATHPSPAENKR</sequence>
<dbReference type="AlphaFoldDB" id="A0ABD3EB94"/>
<proteinExistence type="predicted"/>